<evidence type="ECO:0000313" key="3">
    <source>
        <dbReference type="EMBL" id="KJL31975.1"/>
    </source>
</evidence>
<evidence type="ECO:0008006" key="5">
    <source>
        <dbReference type="Google" id="ProtNLM"/>
    </source>
</evidence>
<dbReference type="PATRIC" id="fig|582680.6.peg.3338"/>
<gene>
    <name evidence="3" type="ORF">RS86_03256</name>
</gene>
<dbReference type="EMBL" id="JYIX01000038">
    <property type="protein sequence ID" value="KJL31975.1"/>
    <property type="molecule type" value="Genomic_DNA"/>
</dbReference>
<keyword evidence="4" id="KW-1185">Reference proteome</keyword>
<feature type="region of interest" description="Disordered" evidence="1">
    <location>
        <begin position="156"/>
        <end position="178"/>
    </location>
</feature>
<dbReference type="AlphaFoldDB" id="A0A0F0LI44"/>
<feature type="signal peptide" evidence="2">
    <location>
        <begin position="1"/>
        <end position="19"/>
    </location>
</feature>
<reference evidence="3 4" key="1">
    <citation type="submission" date="2015-02" db="EMBL/GenBank/DDBJ databases">
        <title>Draft genome sequences of ten Microbacterium spp. with emphasis on heavy metal contaminated environments.</title>
        <authorList>
            <person name="Corretto E."/>
        </authorList>
    </citation>
    <scope>NUCLEOTIDE SEQUENCE [LARGE SCALE GENOMIC DNA]</scope>
    <source>
        <strain evidence="3 4">ARN176</strain>
    </source>
</reference>
<protein>
    <recommendedName>
        <fullName evidence="5">DUF3515 domain-containing protein</fullName>
    </recommendedName>
</protein>
<dbReference type="Proteomes" id="UP000033740">
    <property type="component" value="Unassembled WGS sequence"/>
</dbReference>
<accession>A0A0F0LI44</accession>
<evidence type="ECO:0000256" key="2">
    <source>
        <dbReference type="SAM" id="SignalP"/>
    </source>
</evidence>
<evidence type="ECO:0000256" key="1">
    <source>
        <dbReference type="SAM" id="MobiDB-lite"/>
    </source>
</evidence>
<name>A0A0F0LI44_9MICO</name>
<keyword evidence="2" id="KW-0732">Signal</keyword>
<feature type="chain" id="PRO_5038532380" description="DUF3515 domain-containing protein" evidence="2">
    <location>
        <begin position="20"/>
        <end position="178"/>
    </location>
</feature>
<feature type="compositionally biased region" description="Low complexity" evidence="1">
    <location>
        <begin position="164"/>
        <end position="178"/>
    </location>
</feature>
<proteinExistence type="predicted"/>
<comment type="caution">
    <text evidence="3">The sequence shown here is derived from an EMBL/GenBank/DDBJ whole genome shotgun (WGS) entry which is preliminary data.</text>
</comment>
<evidence type="ECO:0000313" key="4">
    <source>
        <dbReference type="Proteomes" id="UP000033740"/>
    </source>
</evidence>
<dbReference type="PROSITE" id="PS51257">
    <property type="entry name" value="PROKAR_LIPOPROTEIN"/>
    <property type="match status" value="1"/>
</dbReference>
<dbReference type="RefSeq" id="WP_045273268.1">
    <property type="nucleotide sequence ID" value="NZ_JYIX01000038.1"/>
</dbReference>
<dbReference type="STRING" id="582680.RS86_03256"/>
<organism evidence="3 4">
    <name type="scientific">Microbacterium azadirachtae</name>
    <dbReference type="NCBI Taxonomy" id="582680"/>
    <lineage>
        <taxon>Bacteria</taxon>
        <taxon>Bacillati</taxon>
        <taxon>Actinomycetota</taxon>
        <taxon>Actinomycetes</taxon>
        <taxon>Micrococcales</taxon>
        <taxon>Microbacteriaceae</taxon>
        <taxon>Microbacterium</taxon>
    </lineage>
</organism>
<sequence length="178" mass="18356">MPRRLAVATVLVLAAGLLAGCSSTVHLNAADDANDPRCADVSVRLSNVPAIDGHDRRWTDAQATAAWGDPAVVLLTCGLPEAEPTSTLQCISLQGIDWLVDDTKSPYLTLTTYGRKPAVQLYVNSKPDEPNKGVSANDVIGNKSLAAAIATIPATHACTERPGSDATPAPSASPATGS</sequence>